<evidence type="ECO:0000256" key="1">
    <source>
        <dbReference type="ARBA" id="ARBA00004141"/>
    </source>
</evidence>
<keyword evidence="3 5" id="KW-1133">Transmembrane helix</keyword>
<dbReference type="STRING" id="1579316.RC74_09370"/>
<reference evidence="7 8" key="1">
    <citation type="submission" date="2016-02" db="EMBL/GenBank/DDBJ databases">
        <title>Complete genome sequence of Halocynthiibacter arcticus PAMC 20958t from arctic marine sediment.</title>
        <authorList>
            <person name="Lee Y.M."/>
            <person name="Baek K."/>
            <person name="Lee H.K."/>
            <person name="Shin S.C."/>
        </authorList>
    </citation>
    <scope>NUCLEOTIDE SEQUENCE [LARGE SCALE GENOMIC DNA]</scope>
    <source>
        <strain evidence="7">PAMC 20958</strain>
    </source>
</reference>
<dbReference type="AlphaFoldDB" id="A0A126UZE4"/>
<gene>
    <name evidence="7" type="ORF">RC74_09370</name>
</gene>
<evidence type="ECO:0000256" key="5">
    <source>
        <dbReference type="SAM" id="Phobius"/>
    </source>
</evidence>
<dbReference type="KEGG" id="hat:RC74_09370"/>
<evidence type="ECO:0000256" key="3">
    <source>
        <dbReference type="ARBA" id="ARBA00022989"/>
    </source>
</evidence>
<keyword evidence="2 5" id="KW-0812">Transmembrane</keyword>
<dbReference type="RefSeq" id="WP_039001417.1">
    <property type="nucleotide sequence ID" value="NZ_CP014327.1"/>
</dbReference>
<feature type="transmembrane region" description="Helical" evidence="5">
    <location>
        <begin position="35"/>
        <end position="60"/>
    </location>
</feature>
<dbReference type="Proteomes" id="UP000070371">
    <property type="component" value="Chromosome"/>
</dbReference>
<accession>A0A126UZE4</accession>
<dbReference type="InterPro" id="IPR009915">
    <property type="entry name" value="NnrU_dom"/>
</dbReference>
<dbReference type="OrthoDB" id="5293641at2"/>
<feature type="transmembrane region" description="Helical" evidence="5">
    <location>
        <begin position="116"/>
        <end position="136"/>
    </location>
</feature>
<comment type="subcellular location">
    <subcellularLocation>
        <location evidence="1">Membrane</location>
        <topology evidence="1">Multi-pass membrane protein</topology>
    </subcellularLocation>
</comment>
<protein>
    <recommendedName>
        <fullName evidence="6">NnrU domain-containing protein</fullName>
    </recommendedName>
</protein>
<organism evidence="7 8">
    <name type="scientific">Falsihalocynthiibacter arcticus</name>
    <dbReference type="NCBI Taxonomy" id="1579316"/>
    <lineage>
        <taxon>Bacteria</taxon>
        <taxon>Pseudomonadati</taxon>
        <taxon>Pseudomonadota</taxon>
        <taxon>Alphaproteobacteria</taxon>
        <taxon>Rhodobacterales</taxon>
        <taxon>Roseobacteraceae</taxon>
        <taxon>Falsihalocynthiibacter</taxon>
    </lineage>
</organism>
<name>A0A126UZE4_9RHOB</name>
<evidence type="ECO:0000313" key="8">
    <source>
        <dbReference type="Proteomes" id="UP000070371"/>
    </source>
</evidence>
<feature type="transmembrane region" description="Helical" evidence="5">
    <location>
        <begin position="157"/>
        <end position="177"/>
    </location>
</feature>
<dbReference type="Pfam" id="PF07298">
    <property type="entry name" value="NnrU"/>
    <property type="match status" value="1"/>
</dbReference>
<sequence>MTLLYLGLALWIIAHFFKRLHPALRAKLGDKAKGGVAVAALLGIVAMVIGYRSASIIPVYTPMAGMGHANNLLMLVSIFLFGAGSAKGVTASKIRHPMLWGVVVWSFAHLLVNGDYASVVLFGGMGIWALVQMILINRAEGVWARPVAGPINKDIRTVFIALILYGIISGIHIWLGYSPFLGTYG</sequence>
<evidence type="ECO:0000256" key="4">
    <source>
        <dbReference type="ARBA" id="ARBA00023136"/>
    </source>
</evidence>
<dbReference type="EMBL" id="CP014327">
    <property type="protein sequence ID" value="AML51438.1"/>
    <property type="molecule type" value="Genomic_DNA"/>
</dbReference>
<evidence type="ECO:0000256" key="2">
    <source>
        <dbReference type="ARBA" id="ARBA00022692"/>
    </source>
</evidence>
<dbReference type="GO" id="GO:0016020">
    <property type="term" value="C:membrane"/>
    <property type="evidence" value="ECO:0007669"/>
    <property type="project" value="UniProtKB-SubCell"/>
</dbReference>
<keyword evidence="8" id="KW-1185">Reference proteome</keyword>
<feature type="domain" description="NnrU" evidence="6">
    <location>
        <begin position="4"/>
        <end position="178"/>
    </location>
</feature>
<proteinExistence type="predicted"/>
<evidence type="ECO:0000259" key="6">
    <source>
        <dbReference type="Pfam" id="PF07298"/>
    </source>
</evidence>
<keyword evidence="4 5" id="KW-0472">Membrane</keyword>
<feature type="transmembrane region" description="Helical" evidence="5">
    <location>
        <begin position="72"/>
        <end position="90"/>
    </location>
</feature>
<evidence type="ECO:0000313" key="7">
    <source>
        <dbReference type="EMBL" id="AML51438.1"/>
    </source>
</evidence>